<keyword evidence="4" id="KW-1185">Reference proteome</keyword>
<dbReference type="InterPro" id="IPR045167">
    <property type="entry name" value="Hobbit"/>
</dbReference>
<protein>
    <submittedName>
        <fullName evidence="2">Uncharacterized protein</fullName>
    </submittedName>
</protein>
<dbReference type="Proteomes" id="UP000325313">
    <property type="component" value="Unassembled WGS sequence"/>
</dbReference>
<gene>
    <name evidence="2" type="ORF">PGT21_033935</name>
    <name evidence="3" type="ORF">PGTUg99_035439</name>
</gene>
<accession>A0A5B0MQN1</accession>
<dbReference type="EMBL" id="VDEP01000304">
    <property type="protein sequence ID" value="KAA1109817.1"/>
    <property type="molecule type" value="Genomic_DNA"/>
</dbReference>
<dbReference type="EMBL" id="VSWC01000144">
    <property type="protein sequence ID" value="KAA1078354.1"/>
    <property type="molecule type" value="Genomic_DNA"/>
</dbReference>
<keyword evidence="1" id="KW-1133">Transmembrane helix</keyword>
<evidence type="ECO:0000256" key="1">
    <source>
        <dbReference type="SAM" id="Phobius"/>
    </source>
</evidence>
<name>A0A5B0MQN1_PUCGR</name>
<sequence>MSSESSLSGSHDQTKIPSSFGHFRRSLALSLTLAVILTSLFYLLAPKLIRKYARRFKIGQIGFLSLKDLEWTSSHQNISTKHQDGFTTDEDQSDQNEGIKITVKSIGLRLGSNEGSRRQWIALRIDSPRIRIPKRRTRSNSFDSSSESFEPEFSSAAETSYRYGRSRKISGASSTSQLSGLSKTDALPLQFLKTLSHKSKQATSSILRHLPAQAHPILRFLRKLLHLARLEIVRPLLNKLNRFGRRLLWIISVFGVEVNNINVNVIKTLQIHKLTTIDDTDPSEEDIKRGQTAQDTTAAFSFPGCIEISASAGLDPVIGLASIWAGCKAAGYTRRFPSSPYQNHPSNMPNGSWKRYIRPRSVNVTLKISEDLQASRRTSKKTSLSPNLKASSAFISIENALAITHALPNRTKTNESNGPSISILSDEPIFSSSNFSHLEESQNSPSKVFSTLSIIRQFQISLPSLHCYYILAGPISTPISTSTSSPGAPTTQNKKIAIDLQITRFIMNLDLSAEKTGKEAS</sequence>
<comment type="caution">
    <text evidence="2">The sequence shown here is derived from an EMBL/GenBank/DDBJ whole genome shotgun (WGS) entry which is preliminary data.</text>
</comment>
<keyword evidence="1" id="KW-0812">Transmembrane</keyword>
<dbReference type="PANTHER" id="PTHR15678">
    <property type="entry name" value="ANTIGEN MLAA-22-RELATED"/>
    <property type="match status" value="1"/>
</dbReference>
<evidence type="ECO:0000313" key="4">
    <source>
        <dbReference type="Proteomes" id="UP000324748"/>
    </source>
</evidence>
<dbReference type="AlphaFoldDB" id="A0A5B0MQN1"/>
<dbReference type="Proteomes" id="UP000324748">
    <property type="component" value="Unassembled WGS sequence"/>
</dbReference>
<evidence type="ECO:0000313" key="2">
    <source>
        <dbReference type="EMBL" id="KAA1078354.1"/>
    </source>
</evidence>
<evidence type="ECO:0000313" key="5">
    <source>
        <dbReference type="Proteomes" id="UP000325313"/>
    </source>
</evidence>
<reference evidence="4 5" key="1">
    <citation type="submission" date="2019-05" db="EMBL/GenBank/DDBJ databases">
        <title>Emergence of the Ug99 lineage of the wheat stem rust pathogen through somatic hybridization.</title>
        <authorList>
            <person name="Li F."/>
            <person name="Upadhyaya N.M."/>
            <person name="Sperschneider J."/>
            <person name="Matny O."/>
            <person name="Nguyen-Phuc H."/>
            <person name="Mago R."/>
            <person name="Raley C."/>
            <person name="Miller M.E."/>
            <person name="Silverstein K.A.T."/>
            <person name="Henningsen E."/>
            <person name="Hirsch C.D."/>
            <person name="Visser B."/>
            <person name="Pretorius Z.A."/>
            <person name="Steffenson B.J."/>
            <person name="Schwessinger B."/>
            <person name="Dodds P.N."/>
            <person name="Figueroa M."/>
        </authorList>
    </citation>
    <scope>NUCLEOTIDE SEQUENCE [LARGE SCALE GENOMIC DNA]</scope>
    <source>
        <strain evidence="2">21-0</strain>
        <strain evidence="3 5">Ug99</strain>
    </source>
</reference>
<proteinExistence type="predicted"/>
<keyword evidence="1" id="KW-0472">Membrane</keyword>
<feature type="transmembrane region" description="Helical" evidence="1">
    <location>
        <begin position="27"/>
        <end position="45"/>
    </location>
</feature>
<evidence type="ECO:0000313" key="3">
    <source>
        <dbReference type="EMBL" id="KAA1109817.1"/>
    </source>
</evidence>
<organism evidence="2 4">
    <name type="scientific">Puccinia graminis f. sp. tritici</name>
    <dbReference type="NCBI Taxonomy" id="56615"/>
    <lineage>
        <taxon>Eukaryota</taxon>
        <taxon>Fungi</taxon>
        <taxon>Dikarya</taxon>
        <taxon>Basidiomycota</taxon>
        <taxon>Pucciniomycotina</taxon>
        <taxon>Pucciniomycetes</taxon>
        <taxon>Pucciniales</taxon>
        <taxon>Pucciniaceae</taxon>
        <taxon>Puccinia</taxon>
    </lineage>
</organism>
<dbReference type="PANTHER" id="PTHR15678:SF6">
    <property type="entry name" value="BRIDGE-LIKE LIPID TRANSFER PROTEIN FAMILY MEMBER 2"/>
    <property type="match status" value="1"/>
</dbReference>